<keyword evidence="3" id="KW-1185">Reference proteome</keyword>
<dbReference type="SUPFAM" id="SSF52047">
    <property type="entry name" value="RNI-like"/>
    <property type="match status" value="1"/>
</dbReference>
<accession>G2RBG6</accession>
<reference evidence="2 3" key="1">
    <citation type="journal article" date="2011" name="Nat. Biotechnol.">
        <title>Comparative genomic analysis of the thermophilic biomass-degrading fungi Myceliophthora thermophila and Thielavia terrestris.</title>
        <authorList>
            <person name="Berka R.M."/>
            <person name="Grigoriev I.V."/>
            <person name="Otillar R."/>
            <person name="Salamov A."/>
            <person name="Grimwood J."/>
            <person name="Reid I."/>
            <person name="Ishmael N."/>
            <person name="John T."/>
            <person name="Darmond C."/>
            <person name="Moisan M.-C."/>
            <person name="Henrissat B."/>
            <person name="Coutinho P.M."/>
            <person name="Lombard V."/>
            <person name="Natvig D.O."/>
            <person name="Lindquist E."/>
            <person name="Schmutz J."/>
            <person name="Lucas S."/>
            <person name="Harris P."/>
            <person name="Powlowski J."/>
            <person name="Bellemare A."/>
            <person name="Taylor D."/>
            <person name="Butler G."/>
            <person name="de Vries R.P."/>
            <person name="Allijn I.E."/>
            <person name="van den Brink J."/>
            <person name="Ushinsky S."/>
            <person name="Storms R."/>
            <person name="Powell A.J."/>
            <person name="Paulsen I.T."/>
            <person name="Elbourne L.D.H."/>
            <person name="Baker S.E."/>
            <person name="Magnuson J."/>
            <person name="LaBoissiere S."/>
            <person name="Clutterbuck A.J."/>
            <person name="Martinez D."/>
            <person name="Wogulis M."/>
            <person name="de Leon A.L."/>
            <person name="Rey M.W."/>
            <person name="Tsang A."/>
        </authorList>
    </citation>
    <scope>NUCLEOTIDE SEQUENCE [LARGE SCALE GENOMIC DNA]</scope>
    <source>
        <strain evidence="3">ATCC 38088 / NRRL 8126</strain>
    </source>
</reference>
<organism evidence="2 3">
    <name type="scientific">Thermothielavioides terrestris (strain ATCC 38088 / NRRL 8126)</name>
    <name type="common">Thielavia terrestris</name>
    <dbReference type="NCBI Taxonomy" id="578455"/>
    <lineage>
        <taxon>Eukaryota</taxon>
        <taxon>Fungi</taxon>
        <taxon>Dikarya</taxon>
        <taxon>Ascomycota</taxon>
        <taxon>Pezizomycotina</taxon>
        <taxon>Sordariomycetes</taxon>
        <taxon>Sordariomycetidae</taxon>
        <taxon>Sordariales</taxon>
        <taxon>Chaetomiaceae</taxon>
        <taxon>Thermothielavioides</taxon>
        <taxon>Thermothielavioides terrestris</taxon>
    </lineage>
</organism>
<dbReference type="EMBL" id="CP003012">
    <property type="protein sequence ID" value="AEO69137.1"/>
    <property type="molecule type" value="Genomic_DNA"/>
</dbReference>
<dbReference type="STRING" id="578455.G2RBG6"/>
<evidence type="ECO:0000256" key="1">
    <source>
        <dbReference type="SAM" id="SignalP"/>
    </source>
</evidence>
<dbReference type="eggNOG" id="ENOG502QSK1">
    <property type="taxonomic scope" value="Eukaryota"/>
</dbReference>
<sequence>MTTKNLSKWLLPLSRLSSLCVADSTVLNHDLACVIRANCPAFRELTCTSYTGDLFDRNLATFIRGLKTNTLRSLTVSPHLLETTSIGGQSLTALSKHSRSLNTLHVWGLQLPGFRSLHVLRDCVRLKSLRLGTTHHFEDYSWQTTCGSVIREVVLWLQNCTALKDLYFDRLPASLVVLREVLRSANVRLKRLSLLAARPEVLDREFFDSLSYQTELQRLDIVFRQADFAEIDKADRPIFVDAISRCRYLRRLCVNEAFTLGNIICLSITLPFLEYFMLDGCLVNDISLATLSRLLRLKTLLVTGRWAVTPAGVWNFLDELERRQGGEHDGLIIVFAARPETPKFTDEEVSDLNAAVSRRFKGGRFVITERHLPTLSGLSDILEPAS</sequence>
<gene>
    <name evidence="2" type="ORF">THITE_2119205</name>
</gene>
<keyword evidence="1" id="KW-0732">Signal</keyword>
<dbReference type="HOGENOM" id="CLU_716080_0_0_1"/>
<dbReference type="RefSeq" id="XP_003655473.1">
    <property type="nucleotide sequence ID" value="XM_003655425.1"/>
</dbReference>
<dbReference type="OrthoDB" id="10028886at2759"/>
<dbReference type="KEGG" id="ttt:THITE_2119205"/>
<evidence type="ECO:0000313" key="3">
    <source>
        <dbReference type="Proteomes" id="UP000008181"/>
    </source>
</evidence>
<dbReference type="InterPro" id="IPR032675">
    <property type="entry name" value="LRR_dom_sf"/>
</dbReference>
<feature type="chain" id="PRO_5003437078" description="F-box domain-containing protein" evidence="1">
    <location>
        <begin position="23"/>
        <end position="386"/>
    </location>
</feature>
<protein>
    <recommendedName>
        <fullName evidence="4">F-box domain-containing protein</fullName>
    </recommendedName>
</protein>
<evidence type="ECO:0000313" key="2">
    <source>
        <dbReference type="EMBL" id="AEO69137.1"/>
    </source>
</evidence>
<name>G2RBG6_THETT</name>
<dbReference type="GeneID" id="11520124"/>
<dbReference type="Gene3D" id="3.80.10.10">
    <property type="entry name" value="Ribonuclease Inhibitor"/>
    <property type="match status" value="1"/>
</dbReference>
<dbReference type="AlphaFoldDB" id="G2RBG6"/>
<proteinExistence type="predicted"/>
<evidence type="ECO:0008006" key="4">
    <source>
        <dbReference type="Google" id="ProtNLM"/>
    </source>
</evidence>
<feature type="signal peptide" evidence="1">
    <location>
        <begin position="1"/>
        <end position="22"/>
    </location>
</feature>
<dbReference type="Proteomes" id="UP000008181">
    <property type="component" value="Chromosome 4"/>
</dbReference>